<dbReference type="PROSITE" id="PS51257">
    <property type="entry name" value="PROKAR_LIPOPROTEIN"/>
    <property type="match status" value="1"/>
</dbReference>
<dbReference type="EMBL" id="AOIS01000058">
    <property type="protein sequence ID" value="ELZ15224.1"/>
    <property type="molecule type" value="Genomic_DNA"/>
</dbReference>
<gene>
    <name evidence="1" type="ORF">C477_18600</name>
</gene>
<dbReference type="PATRIC" id="fig|1227488.3.peg.3727"/>
<accession>M0BZV9</accession>
<reference evidence="1 2" key="1">
    <citation type="journal article" date="2014" name="PLoS Genet.">
        <title>Phylogenetically driven sequencing of extremely halophilic archaea reveals strategies for static and dynamic osmo-response.</title>
        <authorList>
            <person name="Becker E.A."/>
            <person name="Seitzer P.M."/>
            <person name="Tritt A."/>
            <person name="Larsen D."/>
            <person name="Krusor M."/>
            <person name="Yao A.I."/>
            <person name="Wu D."/>
            <person name="Madern D."/>
            <person name="Eisen J.A."/>
            <person name="Darling A.E."/>
            <person name="Facciotti M.T."/>
        </authorList>
    </citation>
    <scope>NUCLEOTIDE SEQUENCE [LARGE SCALE GENOMIC DNA]</scope>
    <source>
        <strain evidence="1 2">JCM 13891</strain>
    </source>
</reference>
<comment type="caution">
    <text evidence="1">The sequence shown here is derived from an EMBL/GenBank/DDBJ whole genome shotgun (WGS) entry which is preliminary data.</text>
</comment>
<protein>
    <submittedName>
        <fullName evidence="1">Uncharacterized protein</fullName>
    </submittedName>
</protein>
<organism evidence="1 2">
    <name type="scientific">Haloterrigena salina JCM 13891</name>
    <dbReference type="NCBI Taxonomy" id="1227488"/>
    <lineage>
        <taxon>Archaea</taxon>
        <taxon>Methanobacteriati</taxon>
        <taxon>Methanobacteriota</taxon>
        <taxon>Stenosarchaea group</taxon>
        <taxon>Halobacteria</taxon>
        <taxon>Halobacteriales</taxon>
        <taxon>Natrialbaceae</taxon>
        <taxon>Haloterrigena</taxon>
    </lineage>
</organism>
<keyword evidence="2" id="KW-1185">Reference proteome</keyword>
<proteinExistence type="predicted"/>
<evidence type="ECO:0000313" key="2">
    <source>
        <dbReference type="Proteomes" id="UP000011657"/>
    </source>
</evidence>
<name>M0BZV9_9EURY</name>
<dbReference type="NCBIfam" id="NF038353">
    <property type="entry name" value="FxLYD_dom"/>
    <property type="match status" value="1"/>
</dbReference>
<sequence>MEGGARTMTRRESTSRRRLLAAVGAGVSAAVAGCTGSGGLGGEPSYEDGNGVEVNASNVSSRNATEMSAAAALANQQPSQSVTPLDPLSLTDHQFVVEDGYVGSTVQGTVENTGDDRIQIVEVRTRIYNDAGNVIGRYLATTGDLEGGEIWEFQVVVLEAPSDVADYDITVLGTPS</sequence>
<evidence type="ECO:0000313" key="1">
    <source>
        <dbReference type="EMBL" id="ELZ15224.1"/>
    </source>
</evidence>
<dbReference type="eggNOG" id="arCOG10172">
    <property type="taxonomic scope" value="Archaea"/>
</dbReference>
<dbReference type="AlphaFoldDB" id="M0BZV9"/>
<dbReference type="Proteomes" id="UP000011657">
    <property type="component" value="Unassembled WGS sequence"/>
</dbReference>
<dbReference type="InterPro" id="IPR047676">
    <property type="entry name" value="FxLYD_dom"/>
</dbReference>